<sequence>MFEPTLATDRAILTPTSSLPHVVLHSVDHGVCRDPQQREVDTKPHPNQEPM</sequence>
<accession>G3HUK2</accession>
<name>G3HUK2_CRIGR</name>
<reference evidence="3" key="1">
    <citation type="journal article" date="2011" name="Nat. Biotechnol.">
        <title>The genomic sequence of the Chinese hamster ovary (CHO)-K1 cell line.</title>
        <authorList>
            <person name="Xu X."/>
            <person name="Nagarajan H."/>
            <person name="Lewis N.E."/>
            <person name="Pan S."/>
            <person name="Cai Z."/>
            <person name="Liu X."/>
            <person name="Chen W."/>
            <person name="Xie M."/>
            <person name="Wang W."/>
            <person name="Hammond S."/>
            <person name="Andersen M.R."/>
            <person name="Neff N."/>
            <person name="Passarelli B."/>
            <person name="Koh W."/>
            <person name="Fan H.C."/>
            <person name="Wang J."/>
            <person name="Gui Y."/>
            <person name="Lee K.H."/>
            <person name="Betenbaugh M.J."/>
            <person name="Quake S.R."/>
            <person name="Famili I."/>
            <person name="Palsson B.O."/>
            <person name="Wang J."/>
        </authorList>
    </citation>
    <scope>NUCLEOTIDE SEQUENCE [LARGE SCALE GENOMIC DNA]</scope>
    <source>
        <strain evidence="3">CHO K1 cell line</strain>
    </source>
</reference>
<evidence type="ECO:0000256" key="1">
    <source>
        <dbReference type="SAM" id="MobiDB-lite"/>
    </source>
</evidence>
<dbReference type="InParanoid" id="G3HUK2"/>
<evidence type="ECO:0000313" key="2">
    <source>
        <dbReference type="EMBL" id="EGV99440.1"/>
    </source>
</evidence>
<dbReference type="Proteomes" id="UP000001075">
    <property type="component" value="Unassembled WGS sequence"/>
</dbReference>
<evidence type="ECO:0000313" key="3">
    <source>
        <dbReference type="Proteomes" id="UP000001075"/>
    </source>
</evidence>
<protein>
    <submittedName>
        <fullName evidence="2">Uncharacterized protein</fullName>
    </submittedName>
</protein>
<gene>
    <name evidence="2" type="ORF">I79_014614</name>
</gene>
<organism evidence="2 3">
    <name type="scientific">Cricetulus griseus</name>
    <name type="common">Chinese hamster</name>
    <name type="synonym">Cricetulus barabensis griseus</name>
    <dbReference type="NCBI Taxonomy" id="10029"/>
    <lineage>
        <taxon>Eukaryota</taxon>
        <taxon>Metazoa</taxon>
        <taxon>Chordata</taxon>
        <taxon>Craniata</taxon>
        <taxon>Vertebrata</taxon>
        <taxon>Euteleostomi</taxon>
        <taxon>Mammalia</taxon>
        <taxon>Eutheria</taxon>
        <taxon>Euarchontoglires</taxon>
        <taxon>Glires</taxon>
        <taxon>Rodentia</taxon>
        <taxon>Myomorpha</taxon>
        <taxon>Muroidea</taxon>
        <taxon>Cricetidae</taxon>
        <taxon>Cricetinae</taxon>
        <taxon>Cricetulus</taxon>
    </lineage>
</organism>
<feature type="region of interest" description="Disordered" evidence="1">
    <location>
        <begin position="30"/>
        <end position="51"/>
    </location>
</feature>
<proteinExistence type="predicted"/>
<dbReference type="EMBL" id="JH000741">
    <property type="protein sequence ID" value="EGV99440.1"/>
    <property type="molecule type" value="Genomic_DNA"/>
</dbReference>
<dbReference type="AlphaFoldDB" id="G3HUK2"/>